<dbReference type="AlphaFoldDB" id="A0A645FZ10"/>
<dbReference type="SUPFAM" id="SSF103263">
    <property type="entry name" value="Chorismate synthase, AroC"/>
    <property type="match status" value="1"/>
</dbReference>
<keyword evidence="6 7" id="KW-0456">Lyase</keyword>
<dbReference type="PANTHER" id="PTHR21085">
    <property type="entry name" value="CHORISMATE SYNTHASE"/>
    <property type="match status" value="1"/>
</dbReference>
<dbReference type="GO" id="GO:0008652">
    <property type="term" value="P:amino acid biosynthetic process"/>
    <property type="evidence" value="ECO:0007669"/>
    <property type="project" value="UniProtKB-KW"/>
</dbReference>
<evidence type="ECO:0000256" key="4">
    <source>
        <dbReference type="ARBA" id="ARBA00022605"/>
    </source>
</evidence>
<evidence type="ECO:0000256" key="2">
    <source>
        <dbReference type="ARBA" id="ARBA00008014"/>
    </source>
</evidence>
<reference evidence="7" key="1">
    <citation type="submission" date="2019-08" db="EMBL/GenBank/DDBJ databases">
        <authorList>
            <person name="Kucharzyk K."/>
            <person name="Murdoch R.W."/>
            <person name="Higgins S."/>
            <person name="Loffler F."/>
        </authorList>
    </citation>
    <scope>NUCLEOTIDE SEQUENCE</scope>
</reference>
<dbReference type="GO" id="GO:0005829">
    <property type="term" value="C:cytosol"/>
    <property type="evidence" value="ECO:0007669"/>
    <property type="project" value="TreeGrafter"/>
</dbReference>
<comment type="caution">
    <text evidence="7">The sequence shown here is derived from an EMBL/GenBank/DDBJ whole genome shotgun (WGS) entry which is preliminary data.</text>
</comment>
<dbReference type="EC" id="4.2.3.5" evidence="3"/>
<proteinExistence type="inferred from homology"/>
<comment type="pathway">
    <text evidence="1">Metabolic intermediate biosynthesis; chorismate biosynthesis; chorismate from D-erythrose 4-phosphate and phosphoenolpyruvate: step 7/7.</text>
</comment>
<gene>
    <name evidence="7" type="primary">aroC_43</name>
    <name evidence="7" type="ORF">SDC9_167153</name>
</gene>
<evidence type="ECO:0000313" key="7">
    <source>
        <dbReference type="EMBL" id="MPN19781.1"/>
    </source>
</evidence>
<dbReference type="GO" id="GO:0009423">
    <property type="term" value="P:chorismate biosynthetic process"/>
    <property type="evidence" value="ECO:0007669"/>
    <property type="project" value="UniProtKB-UniPathway"/>
</dbReference>
<dbReference type="EMBL" id="VSSQ01067389">
    <property type="protein sequence ID" value="MPN19781.1"/>
    <property type="molecule type" value="Genomic_DNA"/>
</dbReference>
<dbReference type="InterPro" id="IPR000453">
    <property type="entry name" value="Chorismate_synth"/>
</dbReference>
<dbReference type="Pfam" id="PF01264">
    <property type="entry name" value="Chorismate_synt"/>
    <property type="match status" value="1"/>
</dbReference>
<evidence type="ECO:0000256" key="6">
    <source>
        <dbReference type="ARBA" id="ARBA00023239"/>
    </source>
</evidence>
<accession>A0A645FZ10</accession>
<dbReference type="InterPro" id="IPR035904">
    <property type="entry name" value="Chorismate_synth_AroC_sf"/>
</dbReference>
<dbReference type="GO" id="GO:0009073">
    <property type="term" value="P:aromatic amino acid family biosynthetic process"/>
    <property type="evidence" value="ECO:0007669"/>
    <property type="project" value="UniProtKB-KW"/>
</dbReference>
<dbReference type="Gene3D" id="3.60.150.10">
    <property type="entry name" value="Chorismate synthase AroC"/>
    <property type="match status" value="1"/>
</dbReference>
<keyword evidence="4" id="KW-0028">Amino-acid biosynthesis</keyword>
<evidence type="ECO:0000256" key="3">
    <source>
        <dbReference type="ARBA" id="ARBA00013036"/>
    </source>
</evidence>
<evidence type="ECO:0000256" key="5">
    <source>
        <dbReference type="ARBA" id="ARBA00023141"/>
    </source>
</evidence>
<keyword evidence="5" id="KW-0057">Aromatic amino acid biosynthesis</keyword>
<dbReference type="PROSITE" id="PS00789">
    <property type="entry name" value="CHORISMATE_SYNTHASE_3"/>
    <property type="match status" value="1"/>
</dbReference>
<protein>
    <recommendedName>
        <fullName evidence="3">chorismate synthase</fullName>
        <ecNumber evidence="3">4.2.3.5</ecNumber>
    </recommendedName>
</protein>
<dbReference type="PANTHER" id="PTHR21085:SF0">
    <property type="entry name" value="CHORISMATE SYNTHASE"/>
    <property type="match status" value="1"/>
</dbReference>
<dbReference type="GO" id="GO:0004107">
    <property type="term" value="F:chorismate synthase activity"/>
    <property type="evidence" value="ECO:0007669"/>
    <property type="project" value="UniProtKB-EC"/>
</dbReference>
<sequence>MLNAVSQVAAEGDSLGGIIEAAAVGFPGGFGNPIFENLESRLAYALFAIPGVRGVEFGSGFQATQMLGSQHNDPWVFQENQVKTKTNHHGGVLGGISTGMPILLRVAFKPTASIAKEQKTVDLQEHKTATLQIMGRHDPCITLRAAPVVEAAIALVLLDVILEGGR</sequence>
<organism evidence="7">
    <name type="scientific">bioreactor metagenome</name>
    <dbReference type="NCBI Taxonomy" id="1076179"/>
    <lineage>
        <taxon>unclassified sequences</taxon>
        <taxon>metagenomes</taxon>
        <taxon>ecological metagenomes</taxon>
    </lineage>
</organism>
<dbReference type="UniPathway" id="UPA00053">
    <property type="reaction ID" value="UER00090"/>
</dbReference>
<name>A0A645FZ10_9ZZZZ</name>
<evidence type="ECO:0000256" key="1">
    <source>
        <dbReference type="ARBA" id="ARBA00005044"/>
    </source>
</evidence>
<dbReference type="InterPro" id="IPR020541">
    <property type="entry name" value="Chorismate_synthase_CS"/>
</dbReference>
<comment type="similarity">
    <text evidence="2">Belongs to the chorismate synthase family.</text>
</comment>
<dbReference type="GO" id="GO:0010181">
    <property type="term" value="F:FMN binding"/>
    <property type="evidence" value="ECO:0007669"/>
    <property type="project" value="TreeGrafter"/>
</dbReference>